<dbReference type="InterPro" id="IPR052360">
    <property type="entry name" value="Transcr_Regulatory_Proteins"/>
</dbReference>
<dbReference type="GO" id="GO:0003677">
    <property type="term" value="F:DNA binding"/>
    <property type="evidence" value="ECO:0007669"/>
    <property type="project" value="UniProtKB-KW"/>
</dbReference>
<dbReference type="PROSITE" id="PS50048">
    <property type="entry name" value="ZN2_CY6_FUNGAL_2"/>
    <property type="match status" value="1"/>
</dbReference>
<gene>
    <name evidence="9" type="ORF">NA56DRAFT_735066</name>
</gene>
<dbReference type="PROSITE" id="PS00463">
    <property type="entry name" value="ZN2_CY6_FUNGAL_1"/>
    <property type="match status" value="1"/>
</dbReference>
<dbReference type="AlphaFoldDB" id="A0A2J6PKW1"/>
<dbReference type="Pfam" id="PF11951">
    <property type="entry name" value="Fungal_trans_2"/>
    <property type="match status" value="1"/>
</dbReference>
<dbReference type="GO" id="GO:0008270">
    <property type="term" value="F:zinc ion binding"/>
    <property type="evidence" value="ECO:0007669"/>
    <property type="project" value="InterPro"/>
</dbReference>
<evidence type="ECO:0000256" key="2">
    <source>
        <dbReference type="ARBA" id="ARBA00022833"/>
    </source>
</evidence>
<dbReference type="Pfam" id="PF00172">
    <property type="entry name" value="Zn_clus"/>
    <property type="match status" value="1"/>
</dbReference>
<protein>
    <recommendedName>
        <fullName evidence="8">Zn(2)-C6 fungal-type domain-containing protein</fullName>
    </recommendedName>
</protein>
<keyword evidence="5" id="KW-0804">Transcription</keyword>
<evidence type="ECO:0000256" key="1">
    <source>
        <dbReference type="ARBA" id="ARBA00022723"/>
    </source>
</evidence>
<keyword evidence="4" id="KW-0238">DNA-binding</keyword>
<dbReference type="SUPFAM" id="SSF57701">
    <property type="entry name" value="Zn2/Cys6 DNA-binding domain"/>
    <property type="match status" value="1"/>
</dbReference>
<dbReference type="OrthoDB" id="3598904at2759"/>
<dbReference type="CDD" id="cd00067">
    <property type="entry name" value="GAL4"/>
    <property type="match status" value="1"/>
</dbReference>
<keyword evidence="1" id="KW-0479">Metal-binding</keyword>
<name>A0A2J6PKW1_9HELO</name>
<evidence type="ECO:0000256" key="5">
    <source>
        <dbReference type="ARBA" id="ARBA00023163"/>
    </source>
</evidence>
<dbReference type="InterPro" id="IPR036864">
    <property type="entry name" value="Zn2-C6_fun-type_DNA-bd_sf"/>
</dbReference>
<evidence type="ECO:0000256" key="6">
    <source>
        <dbReference type="ARBA" id="ARBA00023242"/>
    </source>
</evidence>
<accession>A0A2J6PKW1</accession>
<dbReference type="PANTHER" id="PTHR36206">
    <property type="entry name" value="ASPERCRYPTIN BIOSYNTHESIS CLUSTER-SPECIFIC TRANSCRIPTION REGULATOR ATNN-RELATED"/>
    <property type="match status" value="1"/>
</dbReference>
<dbReference type="PANTHER" id="PTHR36206:SF4">
    <property type="entry name" value="HYPOTHETICAL CONSERVED PROTEIN (EUROFUNG)-RELATED"/>
    <property type="match status" value="1"/>
</dbReference>
<dbReference type="EMBL" id="KZ613520">
    <property type="protein sequence ID" value="PMD14685.1"/>
    <property type="molecule type" value="Genomic_DNA"/>
</dbReference>
<organism evidence="9 10">
    <name type="scientific">Hyaloscypha hepaticicola</name>
    <dbReference type="NCBI Taxonomy" id="2082293"/>
    <lineage>
        <taxon>Eukaryota</taxon>
        <taxon>Fungi</taxon>
        <taxon>Dikarya</taxon>
        <taxon>Ascomycota</taxon>
        <taxon>Pezizomycotina</taxon>
        <taxon>Leotiomycetes</taxon>
        <taxon>Helotiales</taxon>
        <taxon>Hyaloscyphaceae</taxon>
        <taxon>Hyaloscypha</taxon>
    </lineage>
</organism>
<proteinExistence type="predicted"/>
<evidence type="ECO:0000256" key="4">
    <source>
        <dbReference type="ARBA" id="ARBA00023125"/>
    </source>
</evidence>
<dbReference type="GO" id="GO:0000981">
    <property type="term" value="F:DNA-binding transcription factor activity, RNA polymerase II-specific"/>
    <property type="evidence" value="ECO:0007669"/>
    <property type="project" value="InterPro"/>
</dbReference>
<keyword evidence="2" id="KW-0862">Zinc</keyword>
<keyword evidence="6" id="KW-0539">Nucleus</keyword>
<dbReference type="InterPro" id="IPR021858">
    <property type="entry name" value="Fun_TF"/>
</dbReference>
<dbReference type="InterPro" id="IPR001138">
    <property type="entry name" value="Zn2Cys6_DnaBD"/>
</dbReference>
<keyword evidence="10" id="KW-1185">Reference proteome</keyword>
<reference evidence="9 10" key="1">
    <citation type="submission" date="2016-05" db="EMBL/GenBank/DDBJ databases">
        <title>A degradative enzymes factory behind the ericoid mycorrhizal symbiosis.</title>
        <authorList>
            <consortium name="DOE Joint Genome Institute"/>
            <person name="Martino E."/>
            <person name="Morin E."/>
            <person name="Grelet G."/>
            <person name="Kuo A."/>
            <person name="Kohler A."/>
            <person name="Daghino S."/>
            <person name="Barry K."/>
            <person name="Choi C."/>
            <person name="Cichocki N."/>
            <person name="Clum A."/>
            <person name="Copeland A."/>
            <person name="Hainaut M."/>
            <person name="Haridas S."/>
            <person name="Labutti K."/>
            <person name="Lindquist E."/>
            <person name="Lipzen A."/>
            <person name="Khouja H.-R."/>
            <person name="Murat C."/>
            <person name="Ohm R."/>
            <person name="Olson A."/>
            <person name="Spatafora J."/>
            <person name="Veneault-Fourrey C."/>
            <person name="Henrissat B."/>
            <person name="Grigoriev I."/>
            <person name="Martin F."/>
            <person name="Perotto S."/>
        </authorList>
    </citation>
    <scope>NUCLEOTIDE SEQUENCE [LARGE SCALE GENOMIC DNA]</scope>
    <source>
        <strain evidence="9 10">UAMH 7357</strain>
    </source>
</reference>
<evidence type="ECO:0000313" key="10">
    <source>
        <dbReference type="Proteomes" id="UP000235672"/>
    </source>
</evidence>
<dbReference type="SMART" id="SM00066">
    <property type="entry name" value="GAL4"/>
    <property type="match status" value="1"/>
</dbReference>
<sequence>MKPTTTRKRASTPRSKNGCVTCKIRRLKCGEEKPSCLRCLKSGWHCDGYEHISKLPSVGAMGLAPIRSRSLSTSPSASPTPSRSSSQSVPNLDEREAVYFQTFFKDVAPQFQDYAPFWHFARKESKSSYSIRHGLVALGALSKSAQRSPSNHYRVDLTQGTHREIALEQYQKALQSLRESIPGIDEGNPVRTTLVSCLILSCFENFLGNAGFSLQHITWARHVLTTSETLQASSSTSTTKVVGEGEDIVMSSFYLMDLQALCFLGADETRTYFKFDQTSPMVSLPAKFNNLDKAKNARHMLVWNGYKTWYNTDFYQYGPKEVIPPSVIEVRDYLVGQIHALHGQIDLLLLGSTSDPHHHPLARPEAIKVYSTTLLIRLAMSLQAPQTTSDLLLAEFEYLLVMARRALEYEAEGMQMIQGIFQSKTISDTGTEGEVYCVEVRTLNILHLIATKCREPSIRQHAIALLLAVHRRESMYDSILAGKIGQWMMDMEEEGADENGDIPEHARVWGECVELELQRRRARVKCRQNVIGGGWIWRETQISW</sequence>
<keyword evidence="3" id="KW-0805">Transcription regulation</keyword>
<feature type="domain" description="Zn(2)-C6 fungal-type" evidence="8">
    <location>
        <begin position="18"/>
        <end position="46"/>
    </location>
</feature>
<feature type="compositionally biased region" description="Low complexity" evidence="7">
    <location>
        <begin position="69"/>
        <end position="88"/>
    </location>
</feature>
<dbReference type="Gene3D" id="4.10.240.10">
    <property type="entry name" value="Zn(2)-C6 fungal-type DNA-binding domain"/>
    <property type="match status" value="1"/>
</dbReference>
<evidence type="ECO:0000313" key="9">
    <source>
        <dbReference type="EMBL" id="PMD14685.1"/>
    </source>
</evidence>
<evidence type="ECO:0000256" key="3">
    <source>
        <dbReference type="ARBA" id="ARBA00023015"/>
    </source>
</evidence>
<feature type="region of interest" description="Disordered" evidence="7">
    <location>
        <begin position="69"/>
        <end position="90"/>
    </location>
</feature>
<dbReference type="Proteomes" id="UP000235672">
    <property type="component" value="Unassembled WGS sequence"/>
</dbReference>
<evidence type="ECO:0000256" key="7">
    <source>
        <dbReference type="SAM" id="MobiDB-lite"/>
    </source>
</evidence>
<evidence type="ECO:0000259" key="8">
    <source>
        <dbReference type="PROSITE" id="PS50048"/>
    </source>
</evidence>